<dbReference type="Pfam" id="PF11176">
    <property type="entry name" value="Tma16"/>
    <property type="match status" value="1"/>
</dbReference>
<dbReference type="PANTHER" id="PTHR13349:SF2">
    <property type="entry name" value="TRANSLATION MACHINERY-ASSOCIATED PROTEIN 16"/>
    <property type="match status" value="1"/>
</dbReference>
<dbReference type="InterPro" id="IPR021346">
    <property type="entry name" value="Tma16"/>
</dbReference>
<organism evidence="3 4">
    <name type="scientific">Somion occarium</name>
    <dbReference type="NCBI Taxonomy" id="3059160"/>
    <lineage>
        <taxon>Eukaryota</taxon>
        <taxon>Fungi</taxon>
        <taxon>Dikarya</taxon>
        <taxon>Basidiomycota</taxon>
        <taxon>Agaricomycotina</taxon>
        <taxon>Agaricomycetes</taxon>
        <taxon>Polyporales</taxon>
        <taxon>Cerrenaceae</taxon>
        <taxon>Somion</taxon>
    </lineage>
</organism>
<name>A0ABP1E707_9APHY</name>
<dbReference type="Proteomes" id="UP001497453">
    <property type="component" value="Chromosome 8"/>
</dbReference>
<feature type="compositionally biased region" description="Basic residues" evidence="2">
    <location>
        <begin position="1"/>
        <end position="12"/>
    </location>
</feature>
<evidence type="ECO:0008006" key="5">
    <source>
        <dbReference type="Google" id="ProtNLM"/>
    </source>
</evidence>
<sequence>MAPPKPTKKPKGQKKEKVFHPLSRKADQLVRTQLRKGKLADLAKARNQKHHKQVDLYGFFYHAIPPEGTLTLEDVHTIIHDIWLPRFDSELEAERAARRKGRPKSTKELKLEELKLREAEEYRTGIEVIDLTHPLNVDLFRQWDQKEAPFIEQLRFIRISSAAPDVAQVSRPGKHPLLIEEKKSTETQAQDMDMDDSEAPLLLEPMTRFSSTTTTMGAAP</sequence>
<gene>
    <name evidence="3" type="ORF">GFSPODELE1_LOCUS9866</name>
</gene>
<evidence type="ECO:0000313" key="3">
    <source>
        <dbReference type="EMBL" id="CAL1714654.1"/>
    </source>
</evidence>
<feature type="compositionally biased region" description="Polar residues" evidence="2">
    <location>
        <begin position="208"/>
        <end position="220"/>
    </location>
</feature>
<evidence type="ECO:0000256" key="1">
    <source>
        <dbReference type="ARBA" id="ARBA00034127"/>
    </source>
</evidence>
<evidence type="ECO:0000313" key="4">
    <source>
        <dbReference type="Proteomes" id="UP001497453"/>
    </source>
</evidence>
<proteinExistence type="inferred from homology"/>
<protein>
    <recommendedName>
        <fullName evidence="5">Translation machinery-associated protein 16</fullName>
    </recommendedName>
</protein>
<dbReference type="InterPro" id="IPR038356">
    <property type="entry name" value="Tma16_sf"/>
</dbReference>
<dbReference type="EMBL" id="OZ037951">
    <property type="protein sequence ID" value="CAL1714654.1"/>
    <property type="molecule type" value="Genomic_DNA"/>
</dbReference>
<comment type="similarity">
    <text evidence="1">Belongs to the TMA16 family.</text>
</comment>
<dbReference type="Gene3D" id="1.20.1440.170">
    <property type="entry name" value="Translation machinery-associated protein 16-like"/>
    <property type="match status" value="1"/>
</dbReference>
<evidence type="ECO:0000256" key="2">
    <source>
        <dbReference type="SAM" id="MobiDB-lite"/>
    </source>
</evidence>
<dbReference type="PANTHER" id="PTHR13349">
    <property type="entry name" value="TRANSLATION MACHINERY-ASSOCIATED PROTEIN 16"/>
    <property type="match status" value="1"/>
</dbReference>
<feature type="region of interest" description="Disordered" evidence="2">
    <location>
        <begin position="180"/>
        <end position="220"/>
    </location>
</feature>
<keyword evidence="4" id="KW-1185">Reference proteome</keyword>
<accession>A0ABP1E707</accession>
<reference evidence="4" key="1">
    <citation type="submission" date="2024-04" db="EMBL/GenBank/DDBJ databases">
        <authorList>
            <person name="Shaw F."/>
            <person name="Minotto A."/>
        </authorList>
    </citation>
    <scope>NUCLEOTIDE SEQUENCE [LARGE SCALE GENOMIC DNA]</scope>
</reference>
<feature type="region of interest" description="Disordered" evidence="2">
    <location>
        <begin position="1"/>
        <end position="21"/>
    </location>
</feature>